<keyword evidence="2" id="KW-1185">Reference proteome</keyword>
<comment type="caution">
    <text evidence="1">The sequence shown here is derived from an EMBL/GenBank/DDBJ whole genome shotgun (WGS) entry which is preliminary data.</text>
</comment>
<evidence type="ECO:0000313" key="1">
    <source>
        <dbReference type="EMBL" id="MFB5762297.1"/>
    </source>
</evidence>
<reference evidence="1 2" key="1">
    <citation type="submission" date="2024-09" db="EMBL/GenBank/DDBJ databases">
        <title>Paenibacillus zeirhizospherea sp. nov., isolated from surface of the maize (Zea mays) roots in a horticulture field, Hungary.</title>
        <authorList>
            <person name="Marton D."/>
            <person name="Farkas M."/>
            <person name="Bedics A."/>
            <person name="Toth E."/>
            <person name="Tancsics A."/>
            <person name="Boka K."/>
            <person name="Marati G."/>
            <person name="Kriszt B."/>
            <person name="Cserhati M."/>
        </authorList>
    </citation>
    <scope>NUCLEOTIDE SEQUENCE [LARGE SCALE GENOMIC DNA]</scope>
    <source>
        <strain evidence="1 2">JCM 18446</strain>
    </source>
</reference>
<dbReference type="RefSeq" id="WP_375521408.1">
    <property type="nucleotide sequence ID" value="NZ_JBHIRY010000019.1"/>
</dbReference>
<dbReference type="Proteomes" id="UP001580430">
    <property type="component" value="Unassembled WGS sequence"/>
</dbReference>
<accession>A0ABV5C7M1</accession>
<sequence length="141" mass="15980">MASQMLVTKGRQYAMADPRSSITSDMLGFFKQNVLTVTDITRTKKLTEILDSYASSEPNEKVFVVQNSRNKEAQAVIADLDFFFELLQIKEAVEESIDDMMYQITLEREADAANVDLSQVIDELDLDMTRIMRLVEGGDLD</sequence>
<gene>
    <name evidence="1" type="ORF">ACE5LO_18065</name>
</gene>
<name>A0ABV5C7M1_9BACL</name>
<dbReference type="EMBL" id="JBHIRY010000019">
    <property type="protein sequence ID" value="MFB5762297.1"/>
    <property type="molecule type" value="Genomic_DNA"/>
</dbReference>
<evidence type="ECO:0000313" key="2">
    <source>
        <dbReference type="Proteomes" id="UP001580430"/>
    </source>
</evidence>
<protein>
    <submittedName>
        <fullName evidence="1">Uncharacterized protein</fullName>
    </submittedName>
</protein>
<organism evidence="1 2">
    <name type="scientific">Paenibacillus medicaginis</name>
    <dbReference type="NCBI Taxonomy" id="1470560"/>
    <lineage>
        <taxon>Bacteria</taxon>
        <taxon>Bacillati</taxon>
        <taxon>Bacillota</taxon>
        <taxon>Bacilli</taxon>
        <taxon>Bacillales</taxon>
        <taxon>Paenibacillaceae</taxon>
        <taxon>Paenibacillus</taxon>
    </lineage>
</organism>
<proteinExistence type="predicted"/>